<organism evidence="1">
    <name type="scientific">Siphoviridae sp. ctw757</name>
    <dbReference type="NCBI Taxonomy" id="2827969"/>
    <lineage>
        <taxon>Viruses</taxon>
        <taxon>Duplodnaviria</taxon>
        <taxon>Heunggongvirae</taxon>
        <taxon>Uroviricota</taxon>
        <taxon>Caudoviricetes</taxon>
    </lineage>
</organism>
<protein>
    <submittedName>
        <fullName evidence="1">Uncharacterized protein</fullName>
    </submittedName>
</protein>
<accession>A0A8S5TC68</accession>
<reference evidence="1" key="1">
    <citation type="journal article" date="2021" name="Proc. Natl. Acad. Sci. U.S.A.">
        <title>A Catalog of Tens of Thousands of Viruses from Human Metagenomes Reveals Hidden Associations with Chronic Diseases.</title>
        <authorList>
            <person name="Tisza M.J."/>
            <person name="Buck C.B."/>
        </authorList>
    </citation>
    <scope>NUCLEOTIDE SEQUENCE</scope>
    <source>
        <strain evidence="1">Ctw757</strain>
    </source>
</reference>
<sequence length="31" mass="3707">MRDEMVSTFLTSWEIMSQLVVIVSVEERMFI</sequence>
<name>A0A8S5TC68_9CAUD</name>
<dbReference type="EMBL" id="BK032791">
    <property type="protein sequence ID" value="DAF60627.1"/>
    <property type="molecule type" value="Genomic_DNA"/>
</dbReference>
<evidence type="ECO:0000313" key="1">
    <source>
        <dbReference type="EMBL" id="DAF60627.1"/>
    </source>
</evidence>
<proteinExistence type="predicted"/>